<keyword evidence="5" id="KW-0805">Transcription regulation</keyword>
<evidence type="ECO:0000256" key="7">
    <source>
        <dbReference type="ARBA" id="ARBA00023242"/>
    </source>
</evidence>
<dbReference type="SMART" id="SM00228">
    <property type="entry name" value="PDZ"/>
    <property type="match status" value="2"/>
</dbReference>
<keyword evidence="3 9" id="KW-0202">Cytokine</keyword>
<evidence type="ECO:0000256" key="4">
    <source>
        <dbReference type="ARBA" id="ARBA00022525"/>
    </source>
</evidence>
<evidence type="ECO:0000256" key="8">
    <source>
        <dbReference type="ARBA" id="ARBA00024706"/>
    </source>
</evidence>
<comment type="subcellular location">
    <subcellularLocation>
        <location evidence="9">Cytoplasm</location>
    </subcellularLocation>
    <subcellularLocation>
        <location evidence="1 9">Nucleus</location>
    </subcellularLocation>
    <subcellularLocation>
        <location evidence="9">Secreted</location>
    </subcellularLocation>
</comment>
<evidence type="ECO:0000256" key="10">
    <source>
        <dbReference type="SAM" id="MobiDB-lite"/>
    </source>
</evidence>
<feature type="compositionally biased region" description="Polar residues" evidence="10">
    <location>
        <begin position="110"/>
        <end position="133"/>
    </location>
</feature>
<evidence type="ECO:0000313" key="13">
    <source>
        <dbReference type="Proteomes" id="UP000007303"/>
    </source>
</evidence>
<dbReference type="PRINTS" id="PR01931">
    <property type="entry name" value="INTRLEUKIN16"/>
</dbReference>
<evidence type="ECO:0000313" key="12">
    <source>
        <dbReference type="Ensembl" id="ENSTNIP00000009480.1"/>
    </source>
</evidence>
<dbReference type="GO" id="GO:0030595">
    <property type="term" value="P:leukocyte chemotaxis"/>
    <property type="evidence" value="ECO:0007669"/>
    <property type="project" value="TreeGrafter"/>
</dbReference>
<dbReference type="GeneTree" id="ENSGT00940000156178"/>
<dbReference type="GO" id="GO:0042609">
    <property type="term" value="F:CD4 receptor binding"/>
    <property type="evidence" value="ECO:0007669"/>
    <property type="project" value="TreeGrafter"/>
</dbReference>
<dbReference type="PROSITE" id="PS50106">
    <property type="entry name" value="PDZ"/>
    <property type="match status" value="2"/>
</dbReference>
<feature type="domain" description="PDZ" evidence="11">
    <location>
        <begin position="319"/>
        <end position="403"/>
    </location>
</feature>
<dbReference type="HOGENOM" id="CLU_015280_0_0_1"/>
<gene>
    <name evidence="9" type="primary">IL16</name>
</gene>
<dbReference type="Pfam" id="PF00595">
    <property type="entry name" value="PDZ"/>
    <property type="match status" value="1"/>
</dbReference>
<keyword evidence="6" id="KW-0804">Transcription</keyword>
<evidence type="ECO:0000256" key="3">
    <source>
        <dbReference type="ARBA" id="ARBA00022514"/>
    </source>
</evidence>
<feature type="compositionally biased region" description="Polar residues" evidence="10">
    <location>
        <begin position="81"/>
        <end position="92"/>
    </location>
</feature>
<dbReference type="InterPro" id="IPR020450">
    <property type="entry name" value="IL-16"/>
</dbReference>
<dbReference type="GO" id="GO:0005615">
    <property type="term" value="C:extracellular space"/>
    <property type="evidence" value="ECO:0007669"/>
    <property type="project" value="UniProtKB-KW"/>
</dbReference>
<reference evidence="12" key="3">
    <citation type="submission" date="2025-09" db="UniProtKB">
        <authorList>
            <consortium name="Ensembl"/>
        </authorList>
    </citation>
    <scope>IDENTIFICATION</scope>
</reference>
<feature type="compositionally biased region" description="Basic and acidic residues" evidence="10">
    <location>
        <begin position="206"/>
        <end position="215"/>
    </location>
</feature>
<feature type="compositionally biased region" description="Low complexity" evidence="10">
    <location>
        <begin position="505"/>
        <end position="518"/>
    </location>
</feature>
<comment type="subunit">
    <text evidence="9">Homotetramer.</text>
</comment>
<dbReference type="InterPro" id="IPR001478">
    <property type="entry name" value="PDZ"/>
</dbReference>
<feature type="region of interest" description="Disordered" evidence="10">
    <location>
        <begin position="21"/>
        <end position="51"/>
    </location>
</feature>
<dbReference type="SUPFAM" id="SSF50156">
    <property type="entry name" value="PDZ domain-like"/>
    <property type="match status" value="2"/>
</dbReference>
<dbReference type="Proteomes" id="UP000007303">
    <property type="component" value="Unassembled WGS sequence"/>
</dbReference>
<keyword evidence="7 9" id="KW-0539">Nucleus</keyword>
<dbReference type="GO" id="GO:0005125">
    <property type="term" value="F:cytokine activity"/>
    <property type="evidence" value="ECO:0007669"/>
    <property type="project" value="UniProtKB-KW"/>
</dbReference>
<evidence type="ECO:0000256" key="5">
    <source>
        <dbReference type="ARBA" id="ARBA00023015"/>
    </source>
</evidence>
<dbReference type="Ensembl" id="ENSTNIT00000009654.1">
    <property type="protein sequence ID" value="ENSTNIP00000009480.1"/>
    <property type="gene ID" value="ENSTNIG00000006698.1"/>
</dbReference>
<keyword evidence="2 9" id="KW-0145">Chemotaxis</keyword>
<dbReference type="GO" id="GO:0005737">
    <property type="term" value="C:cytoplasm"/>
    <property type="evidence" value="ECO:0007669"/>
    <property type="project" value="UniProtKB-SubCell"/>
</dbReference>
<protein>
    <recommendedName>
        <fullName evidence="9">Pro-interleukin-16</fullName>
    </recommendedName>
    <component>
        <recommendedName>
            <fullName evidence="9">Interleukin-16</fullName>
            <shortName evidence="9">IL-16</shortName>
        </recommendedName>
        <alternativeName>
            <fullName evidence="9">Lymphocyte chemoattractant factor</fullName>
            <shortName evidence="9">LCF</shortName>
        </alternativeName>
    </component>
</protein>
<feature type="region of interest" description="Disordered" evidence="10">
    <location>
        <begin position="500"/>
        <end position="526"/>
    </location>
</feature>
<dbReference type="Gene3D" id="2.30.42.10">
    <property type="match status" value="2"/>
</dbReference>
<dbReference type="GO" id="GO:0050930">
    <property type="term" value="P:induction of positive chemotaxis"/>
    <property type="evidence" value="ECO:0007669"/>
    <property type="project" value="InterPro"/>
</dbReference>
<comment type="function">
    <text evidence="8 9">Interleukin-16 stimulates a migratory response in CD4+ lymphocytes, monocytes, and eosinophils. Primes CD4+ T-cells for IL-2 and IL-15 responsiveness. Also induces T-lymphocyte expression of interleukin 2 receptor. Ligand for CD4.</text>
</comment>
<reference evidence="12" key="2">
    <citation type="submission" date="2025-08" db="UniProtKB">
        <authorList>
            <consortium name="Ensembl"/>
        </authorList>
    </citation>
    <scope>IDENTIFICATION</scope>
</reference>
<evidence type="ECO:0000256" key="9">
    <source>
        <dbReference type="RuleBase" id="RU363135"/>
    </source>
</evidence>
<proteinExistence type="predicted"/>
<reference evidence="13" key="1">
    <citation type="journal article" date="2004" name="Nature">
        <title>Genome duplication in the teleost fish Tetraodon nigroviridis reveals the early vertebrate proto-karyotype.</title>
        <authorList>
            <person name="Jaillon O."/>
            <person name="Aury J.-M."/>
            <person name="Brunet F."/>
            <person name="Petit J.-L."/>
            <person name="Stange-Thomann N."/>
            <person name="Mauceli E."/>
            <person name="Bouneau L."/>
            <person name="Fischer C."/>
            <person name="Ozouf-Costaz C."/>
            <person name="Bernot A."/>
            <person name="Nicaud S."/>
            <person name="Jaffe D."/>
            <person name="Fisher S."/>
            <person name="Lutfalla G."/>
            <person name="Dossat C."/>
            <person name="Segurens B."/>
            <person name="Dasilva C."/>
            <person name="Salanoubat M."/>
            <person name="Levy M."/>
            <person name="Boudet N."/>
            <person name="Castellano S."/>
            <person name="Anthouard V."/>
            <person name="Jubin C."/>
            <person name="Castelli V."/>
            <person name="Katinka M."/>
            <person name="Vacherie B."/>
            <person name="Biemont C."/>
            <person name="Skalli Z."/>
            <person name="Cattolico L."/>
            <person name="Poulain J."/>
            <person name="De Berardinis V."/>
            <person name="Cruaud C."/>
            <person name="Duprat S."/>
            <person name="Brottier P."/>
            <person name="Coutanceau J.-P."/>
            <person name="Gouzy J."/>
            <person name="Parra G."/>
            <person name="Lardier G."/>
            <person name="Chapple C."/>
            <person name="McKernan K.J."/>
            <person name="McEwan P."/>
            <person name="Bosak S."/>
            <person name="Kellis M."/>
            <person name="Volff J.-N."/>
            <person name="Guigo R."/>
            <person name="Zody M.C."/>
            <person name="Mesirov J."/>
            <person name="Lindblad-Toh K."/>
            <person name="Birren B."/>
            <person name="Nusbaum C."/>
            <person name="Kahn D."/>
            <person name="Robinson-Rechavi M."/>
            <person name="Laudet V."/>
            <person name="Schachter V."/>
            <person name="Quetier F."/>
            <person name="Saurin W."/>
            <person name="Scarpelli C."/>
            <person name="Wincker P."/>
            <person name="Lander E.S."/>
            <person name="Weissenbach J."/>
            <person name="Roest Crollius H."/>
        </authorList>
    </citation>
    <scope>NUCLEOTIDE SEQUENCE [LARGE SCALE GENOMIC DNA]</scope>
</reference>
<feature type="domain" description="PDZ" evidence="11">
    <location>
        <begin position="441"/>
        <end position="502"/>
    </location>
</feature>
<dbReference type="GO" id="GO:0005634">
    <property type="term" value="C:nucleus"/>
    <property type="evidence" value="ECO:0007669"/>
    <property type="project" value="UniProtKB-SubCell"/>
</dbReference>
<dbReference type="FunFam" id="2.30.42.10:FF:000122">
    <property type="entry name" value="Pro-interleukin-16"/>
    <property type="match status" value="1"/>
</dbReference>
<name>H3CMJ9_TETNG</name>
<dbReference type="CDD" id="cd06762">
    <property type="entry name" value="PDZ6_PDZD2-PDZ3_hPro-IL-16-like"/>
    <property type="match status" value="1"/>
</dbReference>
<dbReference type="InterPro" id="IPR055287">
    <property type="entry name" value="IL-16-like"/>
</dbReference>
<evidence type="ECO:0000256" key="2">
    <source>
        <dbReference type="ARBA" id="ARBA00022500"/>
    </source>
</evidence>
<dbReference type="PANTHER" id="PTHR48484:SF1">
    <property type="entry name" value="DENTIN SIALOPHOSPHOPROTEIN"/>
    <property type="match status" value="1"/>
</dbReference>
<feature type="compositionally biased region" description="Polar residues" evidence="10">
    <location>
        <begin position="173"/>
        <end position="198"/>
    </location>
</feature>
<keyword evidence="9" id="KW-0963">Cytoplasm</keyword>
<dbReference type="AlphaFoldDB" id="H3CMJ9"/>
<accession>H3CMJ9</accession>
<evidence type="ECO:0000256" key="1">
    <source>
        <dbReference type="ARBA" id="ARBA00004123"/>
    </source>
</evidence>
<keyword evidence="13" id="KW-1185">Reference proteome</keyword>
<sequence>KKGPPVAPKPPWFRQSLKKIQDERERKKINPAAQKPHVGFSRSFGGRSGSSAANLSIKQKIHSFETFSTPAAPEMVENKKPTSVSSHSGSINNKKDEVPEEIQANPPPSASTINPSTSEGQPQHPQEQPVSNQEPRDLVVADLDSGSNDAVSSPDHDERNTSPSEQEPETEGSAVSPSATSLRPSEGLANSPQVSQALMHSLAMQPRHDSKRPPSPEDTSCVDFTSESAPTSFSVSASLHKKNHVTSDFSLKRLNIFLSLAALRECITEQGELELEDKTRSASIQAAVSAIPSDRMQSVVQEMQTLEDDTLKQLEDIHLVVLHKDEGIGLGFSIAGGSDLENKALTVHKVFSSGLAAQEGTIEKGDEVLSINGQILRGLTHAEATAALRQTRNLMLAVVVVGKQAEAEGAKEGRSMDESGVTGVSPPVNCVSVEVQGGPITVKIIKGAAGVGFTLEGGKGSIHGDRPLVINRIFTDDDALKMGDVLLQVQDVSVQEMTRFEAGTSSSPSLKGPSQSSSRGKQVLLN</sequence>
<evidence type="ECO:0000259" key="11">
    <source>
        <dbReference type="PROSITE" id="PS50106"/>
    </source>
</evidence>
<feature type="region of interest" description="Disordered" evidence="10">
    <location>
        <begin position="68"/>
        <end position="227"/>
    </location>
</feature>
<evidence type="ECO:0000256" key="6">
    <source>
        <dbReference type="ARBA" id="ARBA00023163"/>
    </source>
</evidence>
<feature type="compositionally biased region" description="Low complexity" evidence="10">
    <location>
        <begin position="39"/>
        <end position="51"/>
    </location>
</feature>
<keyword evidence="4 9" id="KW-0964">Secreted</keyword>
<dbReference type="PANTHER" id="PTHR48484">
    <property type="entry name" value="PRO-INTERLEUKIN-16"/>
    <property type="match status" value="1"/>
</dbReference>
<dbReference type="InterPro" id="IPR036034">
    <property type="entry name" value="PDZ_sf"/>
</dbReference>
<organism evidence="12 13">
    <name type="scientific">Tetraodon nigroviridis</name>
    <name type="common">Spotted green pufferfish</name>
    <name type="synonym">Chelonodon nigroviridis</name>
    <dbReference type="NCBI Taxonomy" id="99883"/>
    <lineage>
        <taxon>Eukaryota</taxon>
        <taxon>Metazoa</taxon>
        <taxon>Chordata</taxon>
        <taxon>Craniata</taxon>
        <taxon>Vertebrata</taxon>
        <taxon>Euteleostomi</taxon>
        <taxon>Actinopterygii</taxon>
        <taxon>Neopterygii</taxon>
        <taxon>Teleostei</taxon>
        <taxon>Neoteleostei</taxon>
        <taxon>Acanthomorphata</taxon>
        <taxon>Eupercaria</taxon>
        <taxon>Tetraodontiformes</taxon>
        <taxon>Tetradontoidea</taxon>
        <taxon>Tetraodontidae</taxon>
        <taxon>Tetraodon</taxon>
    </lineage>
</organism>